<dbReference type="EMBL" id="CP001791">
    <property type="protein sequence ID" value="ADI00591.1"/>
    <property type="molecule type" value="Genomic_DNA"/>
</dbReference>
<comment type="similarity">
    <text evidence="1">Belongs to the bacterial solute-binding protein 1 family.</text>
</comment>
<evidence type="ECO:0000313" key="4">
    <source>
        <dbReference type="EMBL" id="ADI00591.1"/>
    </source>
</evidence>
<dbReference type="Gene3D" id="3.40.190.10">
    <property type="entry name" value="Periplasmic binding protein-like II"/>
    <property type="match status" value="1"/>
</dbReference>
<dbReference type="GO" id="GO:0055052">
    <property type="term" value="C:ATP-binding cassette (ABC) transporter complex, substrate-binding subunit-containing"/>
    <property type="evidence" value="ECO:0007669"/>
    <property type="project" value="TreeGrafter"/>
</dbReference>
<organism evidence="4 5">
    <name type="scientific">Bacillus selenitireducens (strain ATCC 700615 / DSM 15326 / MLS10)</name>
    <dbReference type="NCBI Taxonomy" id="439292"/>
    <lineage>
        <taxon>Bacteria</taxon>
        <taxon>Bacillati</taxon>
        <taxon>Bacillota</taxon>
        <taxon>Bacilli</taxon>
        <taxon>Bacillales</taxon>
        <taxon>Bacillaceae</taxon>
        <taxon>Salisediminibacterium</taxon>
    </lineage>
</organism>
<dbReference type="SUPFAM" id="SSF53850">
    <property type="entry name" value="Periplasmic binding protein-like II"/>
    <property type="match status" value="1"/>
</dbReference>
<accession>D6Y0M3</accession>
<evidence type="ECO:0000313" key="5">
    <source>
        <dbReference type="Proteomes" id="UP000000271"/>
    </source>
</evidence>
<dbReference type="GO" id="GO:0015768">
    <property type="term" value="P:maltose transport"/>
    <property type="evidence" value="ECO:0007669"/>
    <property type="project" value="TreeGrafter"/>
</dbReference>
<dbReference type="GO" id="GO:0042956">
    <property type="term" value="P:maltodextrin transmembrane transport"/>
    <property type="evidence" value="ECO:0007669"/>
    <property type="project" value="TreeGrafter"/>
</dbReference>
<gene>
    <name evidence="4" type="ordered locus">Bsel_3109</name>
</gene>
<dbReference type="InterPro" id="IPR006059">
    <property type="entry name" value="SBP"/>
</dbReference>
<dbReference type="STRING" id="439292.Bsel_3109"/>
<dbReference type="GO" id="GO:1901982">
    <property type="term" value="F:maltose binding"/>
    <property type="evidence" value="ECO:0007669"/>
    <property type="project" value="TreeGrafter"/>
</dbReference>
<evidence type="ECO:0000256" key="2">
    <source>
        <dbReference type="ARBA" id="ARBA00022448"/>
    </source>
</evidence>
<evidence type="ECO:0000256" key="1">
    <source>
        <dbReference type="ARBA" id="ARBA00008520"/>
    </source>
</evidence>
<reference evidence="4" key="1">
    <citation type="submission" date="2009-10" db="EMBL/GenBank/DDBJ databases">
        <title>Complete sequence of Bacillus selenitireducens MLS10.</title>
        <authorList>
            <consortium name="US DOE Joint Genome Institute"/>
            <person name="Lucas S."/>
            <person name="Copeland A."/>
            <person name="Lapidus A."/>
            <person name="Glavina del Rio T."/>
            <person name="Dalin E."/>
            <person name="Tice H."/>
            <person name="Bruce D."/>
            <person name="Goodwin L."/>
            <person name="Pitluck S."/>
            <person name="Sims D."/>
            <person name="Brettin T."/>
            <person name="Detter J.C."/>
            <person name="Han C."/>
            <person name="Larimer F."/>
            <person name="Land M."/>
            <person name="Hauser L."/>
            <person name="Kyrpides N."/>
            <person name="Ovchinnikova G."/>
            <person name="Stolz J."/>
        </authorList>
    </citation>
    <scope>NUCLEOTIDE SEQUENCE [LARGE SCALE GENOMIC DNA]</scope>
    <source>
        <strain evidence="4">MLS10</strain>
    </source>
</reference>
<sequence length="378" mass="41965">MSQALRILAVADPAVFVYQEQHEAIFGTFEQAFKTKVEIEIIPFPDYYGRMNDELAAGGNFDIVMIAGHLWLGEQVRKGRLKPLQRDLPEGLLPAIYDELFDQGTRYLAPSFCDGHLFVYRKPYVNRTLSDVVTPDEIIRIAREAPESMYGIALKAAPSEIFLDVLPYLRVAGVTLFDEKAISDFRTEQAVQALASYCALQACAPNNTGEFANDEVRNALQDGSVAGAVTWGGQMGFVMDQKAMKNPDELGFAAVKGAWNVTWSFAVNAKSANPELSEALLTHLCRPEVDRIVGAYAGSPLFASTYEQDEGRYPWYRAHKMLLTDIAEPLPKRDDTGALMAPLYEAFTKAFRGEVTPEEAIHLAYERMIEVSGKEGLT</sequence>
<name>D6Y0M3_BACIE</name>
<dbReference type="HOGENOM" id="CLU_751636_0_0_9"/>
<dbReference type="PANTHER" id="PTHR30061">
    <property type="entry name" value="MALTOSE-BINDING PERIPLASMIC PROTEIN"/>
    <property type="match status" value="1"/>
</dbReference>
<dbReference type="eggNOG" id="COG1653">
    <property type="taxonomic scope" value="Bacteria"/>
</dbReference>
<keyword evidence="3" id="KW-0732">Signal</keyword>
<proteinExistence type="inferred from homology"/>
<dbReference type="KEGG" id="bse:Bsel_3109"/>
<evidence type="ECO:0000256" key="3">
    <source>
        <dbReference type="ARBA" id="ARBA00022729"/>
    </source>
</evidence>
<dbReference type="OrthoDB" id="2525137at2"/>
<keyword evidence="5" id="KW-1185">Reference proteome</keyword>
<dbReference type="PANTHER" id="PTHR30061:SF50">
    <property type="entry name" value="MALTOSE_MALTODEXTRIN-BINDING PERIPLASMIC PROTEIN"/>
    <property type="match status" value="1"/>
</dbReference>
<keyword evidence="2" id="KW-0813">Transport</keyword>
<dbReference type="Proteomes" id="UP000000271">
    <property type="component" value="Chromosome"/>
</dbReference>
<dbReference type="RefSeq" id="WP_013173995.1">
    <property type="nucleotide sequence ID" value="NC_014219.1"/>
</dbReference>
<dbReference type="Pfam" id="PF01547">
    <property type="entry name" value="SBP_bac_1"/>
    <property type="match status" value="1"/>
</dbReference>
<dbReference type="AlphaFoldDB" id="D6Y0M3"/>
<protein>
    <submittedName>
        <fullName evidence="4">Extracellular solute-binding protein family 1</fullName>
    </submittedName>
</protein>